<evidence type="ECO:0000313" key="1">
    <source>
        <dbReference type="EMBL" id="MDR6527376.1"/>
    </source>
</evidence>
<dbReference type="Proteomes" id="UP001184861">
    <property type="component" value="Unassembled WGS sequence"/>
</dbReference>
<accession>A0AAE3YC09</accession>
<comment type="caution">
    <text evidence="1">The sequence shown here is derived from an EMBL/GenBank/DDBJ whole genome shotgun (WGS) entry which is preliminary data.</text>
</comment>
<protein>
    <submittedName>
        <fullName evidence="1">Uncharacterized protein</fullName>
    </submittedName>
</protein>
<reference evidence="1" key="1">
    <citation type="submission" date="2023-07" db="EMBL/GenBank/DDBJ databases">
        <title>Sorghum-associated microbial communities from plants grown in Nebraska, USA.</title>
        <authorList>
            <person name="Schachtman D."/>
        </authorList>
    </citation>
    <scope>NUCLEOTIDE SEQUENCE</scope>
    <source>
        <strain evidence="1">DS2360</strain>
    </source>
</reference>
<name>A0AAE3YC09_9FLAO</name>
<proteinExistence type="predicted"/>
<organism evidence="1 2">
    <name type="scientific">Chryseobacterium rhizosphaerae</name>
    <dbReference type="NCBI Taxonomy" id="395937"/>
    <lineage>
        <taxon>Bacteria</taxon>
        <taxon>Pseudomonadati</taxon>
        <taxon>Bacteroidota</taxon>
        <taxon>Flavobacteriia</taxon>
        <taxon>Flavobacteriales</taxon>
        <taxon>Weeksellaceae</taxon>
        <taxon>Chryseobacterium group</taxon>
        <taxon>Chryseobacterium</taxon>
    </lineage>
</organism>
<dbReference type="AlphaFoldDB" id="A0AAE3YC09"/>
<gene>
    <name evidence="1" type="ORF">J2787_002768</name>
</gene>
<evidence type="ECO:0000313" key="2">
    <source>
        <dbReference type="Proteomes" id="UP001184861"/>
    </source>
</evidence>
<dbReference type="EMBL" id="JAVDQY010000003">
    <property type="protein sequence ID" value="MDR6527376.1"/>
    <property type="molecule type" value="Genomic_DNA"/>
</dbReference>
<dbReference type="RefSeq" id="WP_202271525.1">
    <property type="nucleotide sequence ID" value="NZ_JAVDQY010000003.1"/>
</dbReference>
<sequence>MSGLFIPFIIFTANYNNNMGIFNFFKKKENRQEEVYAPVQQNETSVKNVMEEAEEVEVMVDTLPEQPSEPVEEKKINNEYEKIKIYNDYIVYSIALQLKGDYAPISAFEKENGEVEGFAYMVNDATYMFSMEDAIGRMEKKFESELKEGKIRSYMILYHSKFDDNGNHEVATQEGEFKSITLSYHCKGFDKAKTALPYVFENQSITYKGFSEFSQEENNEIMNNQLVEGKEYFTNIEEIKIPESSNEAGIKIKKSNVHTLASTWGGVFGFESFQNQKEFSEYLIHTMSLFRMEDPAYDQDKLKYTEFKDVKFKPVLSDDFTTMYPEVKTDFSLDFETKEINEWENVNNNEAVIGGSARDTFGIWFFATDYVENRNRYLTQTNLNVNISGIVFVLDLHESFELPDGTMTGEDFTAYKPSQDLPNYGCFDFVGKIIDFRETEVLADGSAKGYILKLKLITNSEMEDFFTIDAFVSKGNMRFETLTKGMQVAGALQLQGKMAD</sequence>